<dbReference type="EMBL" id="CAJRGZ010000032">
    <property type="protein sequence ID" value="CAG5188716.1"/>
    <property type="molecule type" value="Genomic_DNA"/>
</dbReference>
<comment type="caution">
    <text evidence="2">The sequence shown here is derived from an EMBL/GenBank/DDBJ whole genome shotgun (WGS) entry which is preliminary data.</text>
</comment>
<gene>
    <name evidence="2" type="ORF">ALTATR162_LOCUS12015</name>
</gene>
<dbReference type="OrthoDB" id="410198at2759"/>
<feature type="domain" description="N-acetyltransferase" evidence="1">
    <location>
        <begin position="363"/>
        <end position="560"/>
    </location>
</feature>
<accession>A0A8J2IE83</accession>
<organism evidence="2 3">
    <name type="scientific">Alternaria atra</name>
    <dbReference type="NCBI Taxonomy" id="119953"/>
    <lineage>
        <taxon>Eukaryota</taxon>
        <taxon>Fungi</taxon>
        <taxon>Dikarya</taxon>
        <taxon>Ascomycota</taxon>
        <taxon>Pezizomycotina</taxon>
        <taxon>Dothideomycetes</taxon>
        <taxon>Pleosporomycetidae</taxon>
        <taxon>Pleosporales</taxon>
        <taxon>Pleosporineae</taxon>
        <taxon>Pleosporaceae</taxon>
        <taxon>Alternaria</taxon>
        <taxon>Alternaria sect. Ulocladioides</taxon>
    </lineage>
</organism>
<dbReference type="PANTHER" id="PTHR42791:SF14">
    <property type="entry name" value="N-ACETYLTRANSFERASE DOMAIN-CONTAINING PROTEIN"/>
    <property type="match status" value="1"/>
</dbReference>
<name>A0A8J2IE83_9PLEO</name>
<evidence type="ECO:0000313" key="2">
    <source>
        <dbReference type="EMBL" id="CAG5188716.1"/>
    </source>
</evidence>
<dbReference type="RefSeq" id="XP_043175595.1">
    <property type="nucleotide sequence ID" value="XM_043319660.1"/>
</dbReference>
<dbReference type="PANTHER" id="PTHR42791">
    <property type="entry name" value="GNAT FAMILY ACETYLTRANSFERASE"/>
    <property type="match status" value="1"/>
</dbReference>
<dbReference type="Proteomes" id="UP000676310">
    <property type="component" value="Unassembled WGS sequence"/>
</dbReference>
<dbReference type="InterPro" id="IPR000182">
    <property type="entry name" value="GNAT_dom"/>
</dbReference>
<dbReference type="AlphaFoldDB" id="A0A8J2IE83"/>
<dbReference type="InterPro" id="IPR052523">
    <property type="entry name" value="Trichothecene_AcTrans"/>
</dbReference>
<proteinExistence type="predicted"/>
<dbReference type="PROSITE" id="PS51186">
    <property type="entry name" value="GNAT"/>
    <property type="match status" value="1"/>
</dbReference>
<protein>
    <recommendedName>
        <fullName evidence="1">N-acetyltransferase domain-containing protein</fullName>
    </recommendedName>
</protein>
<evidence type="ECO:0000313" key="3">
    <source>
        <dbReference type="Proteomes" id="UP000676310"/>
    </source>
</evidence>
<dbReference type="SUPFAM" id="SSF55729">
    <property type="entry name" value="Acyl-CoA N-acyltransferases (Nat)"/>
    <property type="match status" value="1"/>
</dbReference>
<dbReference type="GO" id="GO:0016747">
    <property type="term" value="F:acyltransferase activity, transferring groups other than amino-acyl groups"/>
    <property type="evidence" value="ECO:0007669"/>
    <property type="project" value="InterPro"/>
</dbReference>
<dbReference type="Pfam" id="PF13508">
    <property type="entry name" value="Acetyltransf_7"/>
    <property type="match status" value="1"/>
</dbReference>
<evidence type="ECO:0000259" key="1">
    <source>
        <dbReference type="PROSITE" id="PS51186"/>
    </source>
</evidence>
<dbReference type="InterPro" id="IPR016181">
    <property type="entry name" value="Acyl_CoA_acyltransferase"/>
</dbReference>
<reference evidence="2" key="1">
    <citation type="submission" date="2021-05" db="EMBL/GenBank/DDBJ databases">
        <authorList>
            <person name="Stam R."/>
        </authorList>
    </citation>
    <scope>NUCLEOTIDE SEQUENCE</scope>
    <source>
        <strain evidence="2">CS162</strain>
    </source>
</reference>
<dbReference type="CDD" id="cd04301">
    <property type="entry name" value="NAT_SF"/>
    <property type="match status" value="1"/>
</dbReference>
<dbReference type="GeneID" id="67012352"/>
<keyword evidence="3" id="KW-1185">Reference proteome</keyword>
<sequence length="569" mass="64132">MPFKFVTVSHPDPLKDRKKQEGIRQHAIRNSIQRSRVDRIKRRDLFVPFVANEKRQKRFPVVFTKTSSIGLTDPFNTFCAFPERLRILLRHPSAKQAGEPVFCIEDSGKVFFQGMDNVLKGALTGPILFYALSLVLTLSANANVPNVEILTYRGKLLQGMQTAMVDPGWKPTASTITVMLMLIGYDYRIETGDAGSIFTHIRGVQMMMSLYQAGNIAVVAQMQRALFWQDLFGCFVLNTMRSISHKMYDGWKNPRHIDTQLCCATPNGFSGMVGDWLIEFAIILEDLAMLCKTVDERAITGDTPFVDDTPANLESRLVDLLSTSRLSQSFADPIYEACIYAVYLCCTSPRLHLPPPTSFSMAIILREVSDTDIARACEIESLAYKDNPLNPILNPGPFFPGALQQRIQHIVEMRNNDSTAHYMQAFDDGTGQMVAWAKWHIFETTEAAAASFKPLRFGPGMDPEACKIFFEGMAERRKAIMADKPYIYLQLLYTHPDFQGRGAGGLLLNWGTQRAEKLGLPIYLASTPVGHRFYRKHGFKDVEVIRFGFTSSCGPIHEQPLMLWEPSRP</sequence>
<dbReference type="Gene3D" id="3.40.630.30">
    <property type="match status" value="1"/>
</dbReference>